<feature type="transmembrane region" description="Helical" evidence="7">
    <location>
        <begin position="345"/>
        <end position="370"/>
    </location>
</feature>
<keyword evidence="5 7" id="KW-0472">Membrane</keyword>
<evidence type="ECO:0000313" key="9">
    <source>
        <dbReference type="Proteomes" id="UP000319908"/>
    </source>
</evidence>
<dbReference type="GO" id="GO:0055085">
    <property type="term" value="P:transmembrane transport"/>
    <property type="evidence" value="ECO:0007669"/>
    <property type="project" value="TreeGrafter"/>
</dbReference>
<evidence type="ECO:0000256" key="6">
    <source>
        <dbReference type="SAM" id="Coils"/>
    </source>
</evidence>
<comment type="caution">
    <text evidence="8">The sequence shown here is derived from an EMBL/GenBank/DDBJ whole genome shotgun (WGS) entry which is preliminary data.</text>
</comment>
<dbReference type="PANTHER" id="PTHR21716:SF62">
    <property type="entry name" value="TRANSPORT PROTEIN YDBI-RELATED"/>
    <property type="match status" value="1"/>
</dbReference>
<gene>
    <name evidence="8" type="ORF">Poly21_12690</name>
</gene>
<feature type="transmembrane region" description="Helical" evidence="7">
    <location>
        <begin position="243"/>
        <end position="264"/>
    </location>
</feature>
<name>A0A5C6C4I8_9BACT</name>
<feature type="transmembrane region" description="Helical" evidence="7">
    <location>
        <begin position="106"/>
        <end position="125"/>
    </location>
</feature>
<keyword evidence="3 7" id="KW-0812">Transmembrane</keyword>
<evidence type="ECO:0000256" key="5">
    <source>
        <dbReference type="ARBA" id="ARBA00023136"/>
    </source>
</evidence>
<dbReference type="InterPro" id="IPR002549">
    <property type="entry name" value="AI-2E-like"/>
</dbReference>
<dbReference type="PANTHER" id="PTHR21716">
    <property type="entry name" value="TRANSMEMBRANE PROTEIN"/>
    <property type="match status" value="1"/>
</dbReference>
<dbReference type="GO" id="GO:0016020">
    <property type="term" value="C:membrane"/>
    <property type="evidence" value="ECO:0007669"/>
    <property type="project" value="UniProtKB-SubCell"/>
</dbReference>
<evidence type="ECO:0000256" key="2">
    <source>
        <dbReference type="ARBA" id="ARBA00009773"/>
    </source>
</evidence>
<accession>A0A5C6C4I8</accession>
<organism evidence="8 9">
    <name type="scientific">Allorhodopirellula heiligendammensis</name>
    <dbReference type="NCBI Taxonomy" id="2714739"/>
    <lineage>
        <taxon>Bacteria</taxon>
        <taxon>Pseudomonadati</taxon>
        <taxon>Planctomycetota</taxon>
        <taxon>Planctomycetia</taxon>
        <taxon>Pirellulales</taxon>
        <taxon>Pirellulaceae</taxon>
        <taxon>Allorhodopirellula</taxon>
    </lineage>
</organism>
<evidence type="ECO:0000313" key="8">
    <source>
        <dbReference type="EMBL" id="TWU19098.1"/>
    </source>
</evidence>
<feature type="transmembrane region" description="Helical" evidence="7">
    <location>
        <begin position="188"/>
        <end position="207"/>
    </location>
</feature>
<dbReference type="Pfam" id="PF01594">
    <property type="entry name" value="AI-2E_transport"/>
    <property type="match status" value="1"/>
</dbReference>
<evidence type="ECO:0000256" key="3">
    <source>
        <dbReference type="ARBA" id="ARBA00022692"/>
    </source>
</evidence>
<feature type="transmembrane region" description="Helical" evidence="7">
    <location>
        <begin position="49"/>
        <end position="68"/>
    </location>
</feature>
<keyword evidence="9" id="KW-1185">Reference proteome</keyword>
<evidence type="ECO:0008006" key="10">
    <source>
        <dbReference type="Google" id="ProtNLM"/>
    </source>
</evidence>
<keyword evidence="4 7" id="KW-1133">Transmembrane helix</keyword>
<dbReference type="EMBL" id="SJPU01000001">
    <property type="protein sequence ID" value="TWU19098.1"/>
    <property type="molecule type" value="Genomic_DNA"/>
</dbReference>
<proteinExistence type="inferred from homology"/>
<dbReference type="AlphaFoldDB" id="A0A5C6C4I8"/>
<evidence type="ECO:0000256" key="7">
    <source>
        <dbReference type="SAM" id="Phobius"/>
    </source>
</evidence>
<feature type="transmembrane region" description="Helical" evidence="7">
    <location>
        <begin position="306"/>
        <end position="325"/>
    </location>
</feature>
<reference evidence="8 9" key="1">
    <citation type="journal article" date="2020" name="Antonie Van Leeuwenhoek">
        <title>Rhodopirellula heiligendammensis sp. nov., Rhodopirellula pilleata sp. nov., and Rhodopirellula solitaria sp. nov. isolated from natural or artificial marine surfaces in Northern Germany and California, USA, and emended description of the genus Rhodopirellula.</title>
        <authorList>
            <person name="Kallscheuer N."/>
            <person name="Wiegand S."/>
            <person name="Jogler M."/>
            <person name="Boedeker C."/>
            <person name="Peeters S.H."/>
            <person name="Rast P."/>
            <person name="Heuer A."/>
            <person name="Jetten M.S.M."/>
            <person name="Rohde M."/>
            <person name="Jogler C."/>
        </authorList>
    </citation>
    <scope>NUCLEOTIDE SEQUENCE [LARGE SCALE GENOMIC DNA]</scope>
    <source>
        <strain evidence="8 9">Poly21</strain>
    </source>
</reference>
<sequence length="394" mass="42620">MLRQHHWYEKCFCSGNAAVAAFRLDVLQPFSFSSPAESPVPNRLRHFQLLALGTLLLGLVLAAAGLLISAVNVLLLVFAGLLFGLLIHGISNWLADHTPLSYQSNYMIVVTVFLLATCLGFYYLGSLVVDRADEFAAELQTSLQNAQQQASESELTKKVVPESVDLKQTMFQHAATAWKGVLTGMRSLGAAITGAFVILFVGLYAAYEPQLYRTGLLKLVPLRSRDRAGEVLDQLNSALVRWIIGRLMSMAIVGVLTSIGLYFLDVPLPVTLGVLAALLTFLPNFGPLLAAVPQILLALNVSTETAIYVGIFNVVLQGVESYLITPMIQRSEVTLPPILTIAAQLLMGVLVGVMGIMMAAPMVVAIMVVVQMLYIEDYLGDPDPGELTSTPAND</sequence>
<comment type="subcellular location">
    <subcellularLocation>
        <location evidence="1">Membrane</location>
        <topology evidence="1">Multi-pass membrane protein</topology>
    </subcellularLocation>
</comment>
<comment type="similarity">
    <text evidence="2">Belongs to the autoinducer-2 exporter (AI-2E) (TC 2.A.86) family.</text>
</comment>
<evidence type="ECO:0000256" key="4">
    <source>
        <dbReference type="ARBA" id="ARBA00022989"/>
    </source>
</evidence>
<keyword evidence="6" id="KW-0175">Coiled coil</keyword>
<dbReference type="Proteomes" id="UP000319908">
    <property type="component" value="Unassembled WGS sequence"/>
</dbReference>
<protein>
    <recommendedName>
        <fullName evidence="10">AI-2E family transporter</fullName>
    </recommendedName>
</protein>
<feature type="transmembrane region" description="Helical" evidence="7">
    <location>
        <begin position="74"/>
        <end position="94"/>
    </location>
</feature>
<feature type="coiled-coil region" evidence="6">
    <location>
        <begin position="129"/>
        <end position="156"/>
    </location>
</feature>
<evidence type="ECO:0000256" key="1">
    <source>
        <dbReference type="ARBA" id="ARBA00004141"/>
    </source>
</evidence>
<feature type="transmembrane region" description="Helical" evidence="7">
    <location>
        <begin position="270"/>
        <end position="299"/>
    </location>
</feature>